<evidence type="ECO:0000313" key="3">
    <source>
        <dbReference type="Proteomes" id="UP000317909"/>
    </source>
</evidence>
<dbReference type="InterPro" id="IPR002881">
    <property type="entry name" value="DUF58"/>
</dbReference>
<dbReference type="PANTHER" id="PTHR34351:SF2">
    <property type="entry name" value="DUF58 DOMAIN-CONTAINING PROTEIN"/>
    <property type="match status" value="1"/>
</dbReference>
<dbReference type="Pfam" id="PF01882">
    <property type="entry name" value="DUF58"/>
    <property type="match status" value="1"/>
</dbReference>
<proteinExistence type="predicted"/>
<protein>
    <recommendedName>
        <fullName evidence="1">DUF58 domain-containing protein</fullName>
    </recommendedName>
</protein>
<dbReference type="AlphaFoldDB" id="A0A517TTL7"/>
<organism evidence="2 3">
    <name type="scientific">Lacipirellula limnantheis</name>
    <dbReference type="NCBI Taxonomy" id="2528024"/>
    <lineage>
        <taxon>Bacteria</taxon>
        <taxon>Pseudomonadati</taxon>
        <taxon>Planctomycetota</taxon>
        <taxon>Planctomycetia</taxon>
        <taxon>Pirellulales</taxon>
        <taxon>Lacipirellulaceae</taxon>
        <taxon>Lacipirellula</taxon>
    </lineage>
</organism>
<keyword evidence="3" id="KW-1185">Reference proteome</keyword>
<dbReference type="RefSeq" id="WP_145431208.1">
    <property type="nucleotide sequence ID" value="NZ_CP036339.1"/>
</dbReference>
<name>A0A517TTL7_9BACT</name>
<dbReference type="Proteomes" id="UP000317909">
    <property type="component" value="Chromosome"/>
</dbReference>
<sequence>MRWLVGAAMLLVVAMALDLGLLAYAMYALVGVIVLSRKLADVWSRELSATREMSRDQVKIGESVAVVTVLENKSWLPVPWLLLEDLLPRRAVIFDPPNLKVTGRRLQLVSFPGRARKTVLYQLTCNRRGYYQIGPLVAETGDVFGLYRRYRVLTEPHFLLALPEVIPLAGFDVASRRPLGEVRMTHRLFEDPTRIAGVRGYQAGDPLNRIHWGATARTATLQSKIYEPSTIAGVTILLDFHEQSYDPKHEPVRSELAVTAAASIAAAVCEMGQQVGLATNGRDAADRIRTEGWRHEQLSSRKLAQGSGMRERSDRLRPVAVPTGHSNTQLQQILRTLARVEKTDGLSFAQLVVEVSSRLPRSATVIAMLSNVTPASAIALGSLRRRGYAVTAIVNAFEEFDYARMAGPLMAEQVDVRQLRDRAAIPQVCLKCLLR</sequence>
<dbReference type="OrthoDB" id="9789943at2"/>
<reference evidence="2 3" key="1">
    <citation type="submission" date="2019-02" db="EMBL/GenBank/DDBJ databases">
        <title>Deep-cultivation of Planctomycetes and their phenomic and genomic characterization uncovers novel biology.</title>
        <authorList>
            <person name="Wiegand S."/>
            <person name="Jogler M."/>
            <person name="Boedeker C."/>
            <person name="Pinto D."/>
            <person name="Vollmers J."/>
            <person name="Rivas-Marin E."/>
            <person name="Kohn T."/>
            <person name="Peeters S.H."/>
            <person name="Heuer A."/>
            <person name="Rast P."/>
            <person name="Oberbeckmann S."/>
            <person name="Bunk B."/>
            <person name="Jeske O."/>
            <person name="Meyerdierks A."/>
            <person name="Storesund J.E."/>
            <person name="Kallscheuer N."/>
            <person name="Luecker S."/>
            <person name="Lage O.M."/>
            <person name="Pohl T."/>
            <person name="Merkel B.J."/>
            <person name="Hornburger P."/>
            <person name="Mueller R.-W."/>
            <person name="Bruemmer F."/>
            <person name="Labrenz M."/>
            <person name="Spormann A.M."/>
            <person name="Op den Camp H."/>
            <person name="Overmann J."/>
            <person name="Amann R."/>
            <person name="Jetten M.S.M."/>
            <person name="Mascher T."/>
            <person name="Medema M.H."/>
            <person name="Devos D.P."/>
            <person name="Kaster A.-K."/>
            <person name="Ovreas L."/>
            <person name="Rohde M."/>
            <person name="Galperin M.Y."/>
            <person name="Jogler C."/>
        </authorList>
    </citation>
    <scope>NUCLEOTIDE SEQUENCE [LARGE SCALE GENOMIC DNA]</scope>
    <source>
        <strain evidence="2 3">I41</strain>
    </source>
</reference>
<dbReference type="EMBL" id="CP036339">
    <property type="protein sequence ID" value="QDT71717.1"/>
    <property type="molecule type" value="Genomic_DNA"/>
</dbReference>
<gene>
    <name evidence="2" type="ORF">I41_08770</name>
</gene>
<feature type="domain" description="DUF58" evidence="1">
    <location>
        <begin position="198"/>
        <end position="348"/>
    </location>
</feature>
<evidence type="ECO:0000313" key="2">
    <source>
        <dbReference type="EMBL" id="QDT71717.1"/>
    </source>
</evidence>
<dbReference type="PANTHER" id="PTHR34351">
    <property type="entry name" value="SLR1927 PROTEIN-RELATED"/>
    <property type="match status" value="1"/>
</dbReference>
<accession>A0A517TTL7</accession>
<evidence type="ECO:0000259" key="1">
    <source>
        <dbReference type="Pfam" id="PF01882"/>
    </source>
</evidence>
<dbReference type="KEGG" id="llh:I41_08770"/>